<dbReference type="eggNOG" id="ENOG502SDUV">
    <property type="taxonomic scope" value="Eukaryota"/>
</dbReference>
<name>U1HIJ0_ENDPU</name>
<dbReference type="EMBL" id="KE721364">
    <property type="protein sequence ID" value="ERF70025.1"/>
    <property type="molecule type" value="Genomic_DNA"/>
</dbReference>
<evidence type="ECO:0000313" key="1">
    <source>
        <dbReference type="EMBL" id="ERF70025.1"/>
    </source>
</evidence>
<sequence length="65" mass="7483">MNSCMITHATRAEEDAARAEWFAGREDRRKKRQEEAAAVERRREEVIELIKGEEAREGVAKARPS</sequence>
<dbReference type="GeneID" id="19238617"/>
<dbReference type="AlphaFoldDB" id="U1HIJ0"/>
<dbReference type="Proteomes" id="UP000019373">
    <property type="component" value="Unassembled WGS sequence"/>
</dbReference>
<evidence type="ECO:0000313" key="2">
    <source>
        <dbReference type="Proteomes" id="UP000019373"/>
    </source>
</evidence>
<dbReference type="RefSeq" id="XP_007804359.1">
    <property type="nucleotide sequence ID" value="XM_007806168.1"/>
</dbReference>
<dbReference type="HOGENOM" id="CLU_2849678_0_0_1"/>
<reference evidence="2" key="1">
    <citation type="journal article" date="2014" name="BMC Genomics">
        <title>Genome characteristics reveal the impact of lichenization on lichen-forming fungus Endocarpon pusillum Hedwig (Verrucariales, Ascomycota).</title>
        <authorList>
            <person name="Wang Y.-Y."/>
            <person name="Liu B."/>
            <person name="Zhang X.-Y."/>
            <person name="Zhou Q.-M."/>
            <person name="Zhang T."/>
            <person name="Li H."/>
            <person name="Yu Y.-F."/>
            <person name="Zhang X.-L."/>
            <person name="Hao X.-Y."/>
            <person name="Wang M."/>
            <person name="Wang L."/>
            <person name="Wei J.-C."/>
        </authorList>
    </citation>
    <scope>NUCLEOTIDE SEQUENCE [LARGE SCALE GENOMIC DNA]</scope>
    <source>
        <strain evidence="2">Z07020 / HMAS-L-300199</strain>
    </source>
</reference>
<proteinExistence type="predicted"/>
<organism evidence="1 2">
    <name type="scientific">Endocarpon pusillum (strain Z07020 / HMAS-L-300199)</name>
    <name type="common">Lichen-forming fungus</name>
    <dbReference type="NCBI Taxonomy" id="1263415"/>
    <lineage>
        <taxon>Eukaryota</taxon>
        <taxon>Fungi</taxon>
        <taxon>Dikarya</taxon>
        <taxon>Ascomycota</taxon>
        <taxon>Pezizomycotina</taxon>
        <taxon>Eurotiomycetes</taxon>
        <taxon>Chaetothyriomycetidae</taxon>
        <taxon>Verrucariales</taxon>
        <taxon>Verrucariaceae</taxon>
        <taxon>Endocarpon</taxon>
    </lineage>
</organism>
<gene>
    <name evidence="1" type="ORF">EPUS_03577</name>
</gene>
<accession>U1HIJ0</accession>
<keyword evidence="2" id="KW-1185">Reference proteome</keyword>
<protein>
    <submittedName>
        <fullName evidence="1">Uncharacterized protein</fullName>
    </submittedName>
</protein>